<keyword evidence="8" id="KW-0413">Isomerase</keyword>
<evidence type="ECO:0000313" key="12">
    <source>
        <dbReference type="EMBL" id="CAE7451270.1"/>
    </source>
</evidence>
<evidence type="ECO:0000256" key="7">
    <source>
        <dbReference type="ARBA" id="ARBA00022842"/>
    </source>
</evidence>
<evidence type="ECO:0000256" key="2">
    <source>
        <dbReference type="ARBA" id="ARBA00001946"/>
    </source>
</evidence>
<feature type="domain" description="Alpha-D-phosphohexomutase alpha/beta/alpha" evidence="9">
    <location>
        <begin position="248"/>
        <end position="395"/>
    </location>
</feature>
<evidence type="ECO:0000256" key="3">
    <source>
        <dbReference type="ARBA" id="ARBA00010231"/>
    </source>
</evidence>
<comment type="cofactor">
    <cofactor evidence="2">
        <name>Mg(2+)</name>
        <dbReference type="ChEBI" id="CHEBI:18420"/>
    </cofactor>
</comment>
<evidence type="ECO:0000313" key="13">
    <source>
        <dbReference type="Proteomes" id="UP000604046"/>
    </source>
</evidence>
<dbReference type="PRINTS" id="PR00509">
    <property type="entry name" value="PGMPMM"/>
</dbReference>
<evidence type="ECO:0000259" key="11">
    <source>
        <dbReference type="Pfam" id="PF02880"/>
    </source>
</evidence>
<evidence type="ECO:0000256" key="1">
    <source>
        <dbReference type="ARBA" id="ARBA00000443"/>
    </source>
</evidence>
<dbReference type="FunFam" id="3.40.120.10:FF:000005">
    <property type="entry name" value="Phosphoglucomutase 5"/>
    <property type="match status" value="1"/>
</dbReference>
<comment type="caution">
    <text evidence="12">The sequence shown here is derived from an EMBL/GenBank/DDBJ whole genome shotgun (WGS) entry which is preliminary data.</text>
</comment>
<dbReference type="AlphaFoldDB" id="A0A812RRW2"/>
<dbReference type="InterPro" id="IPR016055">
    <property type="entry name" value="A-D-PHexomutase_a/b/a-I/II/III"/>
</dbReference>
<keyword evidence="5" id="KW-0597">Phosphoprotein</keyword>
<evidence type="ECO:0000256" key="8">
    <source>
        <dbReference type="ARBA" id="ARBA00023235"/>
    </source>
</evidence>
<dbReference type="Pfam" id="PF02878">
    <property type="entry name" value="PGM_PMM_I"/>
    <property type="match status" value="1"/>
</dbReference>
<dbReference type="NCBIfam" id="NF005737">
    <property type="entry name" value="PRK07564.1-1"/>
    <property type="match status" value="1"/>
</dbReference>
<dbReference type="InterPro" id="IPR016066">
    <property type="entry name" value="A-D-PHexomutase_CS"/>
</dbReference>
<evidence type="ECO:0000256" key="6">
    <source>
        <dbReference type="ARBA" id="ARBA00022723"/>
    </source>
</evidence>
<dbReference type="SUPFAM" id="SSF55957">
    <property type="entry name" value="Phosphoglucomutase, C-terminal domain"/>
    <property type="match status" value="1"/>
</dbReference>
<dbReference type="InterPro" id="IPR005846">
    <property type="entry name" value="A-D-PHexomutase_a/b/a-III"/>
</dbReference>
<dbReference type="GO" id="GO:0005975">
    <property type="term" value="P:carbohydrate metabolic process"/>
    <property type="evidence" value="ECO:0007669"/>
    <property type="project" value="InterPro"/>
</dbReference>
<dbReference type="EC" id="5.4.2.2" evidence="4"/>
<keyword evidence="6" id="KW-0479">Metal-binding</keyword>
<evidence type="ECO:0000259" key="9">
    <source>
        <dbReference type="Pfam" id="PF02878"/>
    </source>
</evidence>
<protein>
    <recommendedName>
        <fullName evidence="4">phosphoglucomutase (alpha-D-glucose-1,6-bisphosphate-dependent)</fullName>
        <ecNumber evidence="4">5.4.2.2</ecNumber>
    </recommendedName>
</protein>
<dbReference type="FunFam" id="3.30.310.50:FF:000002">
    <property type="entry name" value="Phosphoglucomutase 5"/>
    <property type="match status" value="1"/>
</dbReference>
<organism evidence="12 13">
    <name type="scientific">Symbiodinium natans</name>
    <dbReference type="NCBI Taxonomy" id="878477"/>
    <lineage>
        <taxon>Eukaryota</taxon>
        <taxon>Sar</taxon>
        <taxon>Alveolata</taxon>
        <taxon>Dinophyceae</taxon>
        <taxon>Suessiales</taxon>
        <taxon>Symbiodiniaceae</taxon>
        <taxon>Symbiodinium</taxon>
    </lineage>
</organism>
<proteinExistence type="inferred from homology"/>
<evidence type="ECO:0000256" key="4">
    <source>
        <dbReference type="ARBA" id="ARBA00012728"/>
    </source>
</evidence>
<keyword evidence="13" id="KW-1185">Reference proteome</keyword>
<dbReference type="Pfam" id="PF02880">
    <property type="entry name" value="PGM_PMM_III"/>
    <property type="match status" value="1"/>
</dbReference>
<dbReference type="PANTHER" id="PTHR22573:SF2">
    <property type="entry name" value="PHOSPHOGLUCOMUTASE"/>
    <property type="match status" value="1"/>
</dbReference>
<feature type="domain" description="Alpha-D-phosphohexomutase alpha/beta/alpha" evidence="11">
    <location>
        <begin position="557"/>
        <end position="670"/>
    </location>
</feature>
<accession>A0A812RRW2</accession>
<dbReference type="InterPro" id="IPR005844">
    <property type="entry name" value="A-D-PHexomutase_a/b/a-I"/>
</dbReference>
<dbReference type="Gene3D" id="3.40.120.10">
    <property type="entry name" value="Alpha-D-Glucose-1,6-Bisphosphate, subunit A, domain 3"/>
    <property type="match status" value="3"/>
</dbReference>
<dbReference type="OrthoDB" id="2291at2759"/>
<dbReference type="SUPFAM" id="SSF53738">
    <property type="entry name" value="Phosphoglucomutase, first 3 domains"/>
    <property type="match status" value="3"/>
</dbReference>
<dbReference type="Pfam" id="PF02879">
    <property type="entry name" value="PGM_PMM_II"/>
    <property type="match status" value="1"/>
</dbReference>
<dbReference type="PROSITE" id="PS00710">
    <property type="entry name" value="PGM_PMM"/>
    <property type="match status" value="1"/>
</dbReference>
<dbReference type="GO" id="GO:0004614">
    <property type="term" value="F:phosphoglucomutase activity"/>
    <property type="evidence" value="ECO:0007669"/>
    <property type="project" value="UniProtKB-EC"/>
</dbReference>
<comment type="similarity">
    <text evidence="3">Belongs to the phosphohexose mutase family.</text>
</comment>
<dbReference type="GO" id="GO:0000287">
    <property type="term" value="F:magnesium ion binding"/>
    <property type="evidence" value="ECO:0007669"/>
    <property type="project" value="InterPro"/>
</dbReference>
<dbReference type="Pfam" id="PF24947">
    <property type="entry name" value="PGM1_C_vert_fung"/>
    <property type="match status" value="1"/>
</dbReference>
<gene>
    <name evidence="12" type="ORF">SNAT2548_LOCUS24701</name>
</gene>
<dbReference type="PANTHER" id="PTHR22573">
    <property type="entry name" value="PHOSPHOHEXOMUTASE FAMILY MEMBER"/>
    <property type="match status" value="1"/>
</dbReference>
<dbReference type="FunFam" id="3.40.120.10:FF:000004">
    <property type="entry name" value="Phosphoglucomutase 5"/>
    <property type="match status" value="1"/>
</dbReference>
<keyword evidence="7" id="KW-0460">Magnesium</keyword>
<dbReference type="Gene3D" id="3.30.310.50">
    <property type="entry name" value="Alpha-D-phosphohexomutase, C-terminal domain"/>
    <property type="match status" value="1"/>
</dbReference>
<dbReference type="GO" id="GO:0005829">
    <property type="term" value="C:cytosol"/>
    <property type="evidence" value="ECO:0007669"/>
    <property type="project" value="TreeGrafter"/>
</dbReference>
<dbReference type="InterPro" id="IPR005845">
    <property type="entry name" value="A-D-PHexomutase_a/b/a-II"/>
</dbReference>
<comment type="catalytic activity">
    <reaction evidence="1">
        <text>alpha-D-glucose 1-phosphate = alpha-D-glucose 6-phosphate</text>
        <dbReference type="Rhea" id="RHEA:23536"/>
        <dbReference type="ChEBI" id="CHEBI:58225"/>
        <dbReference type="ChEBI" id="CHEBI:58601"/>
        <dbReference type="EC" id="5.4.2.2"/>
    </reaction>
</comment>
<name>A0A812RRW2_9DINO</name>
<evidence type="ECO:0000259" key="10">
    <source>
        <dbReference type="Pfam" id="PF02879"/>
    </source>
</evidence>
<sequence>MASTQDASATEGRQLLQKAVDLIPEGRWQDLATLLQDHAPQLQAARLRLEKQALEAHSTRVSDDFSKQDACPNPIGTPVVRAVAAMAAWADRLLALGADRLRLFDLHVALVAVSSKLLPTLQRAAVAADMAVELRLTTAKPATFYLRAARSFLEGVPAKDDKPEKPPVDTVTLMALGNAISVASYIGGTLEKEGLATIAAVRTKWSSVPGPVKHSPNVTVVLKRKAAEKALAGDLTVTTESTEPIDGQKPGTSGLRKKTKVFMGKNYLENFVQSTFTSLKSTGVPIEGGTLVVSGDGRYYNKEAIQVITKMAVANGVKAVWIGKDGLMSTPAASAVIRCREGGFVPFGGFILSASHNPGGIDEDFGIKFNCENGGSAIEKVTDLIYQNTQSIKEYKICKGFPNIDISTCGTYVVGDKVRVDVFDGTEDHVGLLQKVFDFEAIKKLIARKDFSMVYDSMNGVQGPYARKVFVDELGAPESALMNAIPKEDFGGKDSPSHGHADPNLTYAVELVAKMGLNKLGERIGSGDSVPDFGAAADGDADRNMILGKQWFVSPSDSVAIIAANISCIPFFKDGLNGCARSMPTSGALDLVAKKKKIPCFVTPTGWKFFGNLMDSGDEKYFPDTECYTPFICGEESFGTGGNHVREKDGMWAVLAWLQILASKNKDESKPLVTVEAITMDHWKTYGRNYYCRYDYEGVASEGANTMMSNLKEKCGTLKGEEIKGMKVESAESFEYHDPVDKSVSSNQGIKIIFTDGSRIVFRLSGTGSAGATIRLYLEKYEKPSGNLALSQFEVVKPLAAIALEMSDLTGKHRKLHVLRKPSKHWHVLGEESPDTRARVRKLLAR</sequence>
<feature type="domain" description="Alpha-D-phosphohexomutase alpha/beta/alpha" evidence="10">
    <location>
        <begin position="438"/>
        <end position="547"/>
    </location>
</feature>
<reference evidence="12" key="1">
    <citation type="submission" date="2021-02" db="EMBL/GenBank/DDBJ databases">
        <authorList>
            <person name="Dougan E. K."/>
            <person name="Rhodes N."/>
            <person name="Thang M."/>
            <person name="Chan C."/>
        </authorList>
    </citation>
    <scope>NUCLEOTIDE SEQUENCE</scope>
</reference>
<dbReference type="Proteomes" id="UP000604046">
    <property type="component" value="Unassembled WGS sequence"/>
</dbReference>
<dbReference type="EMBL" id="CAJNDS010002367">
    <property type="protein sequence ID" value="CAE7451270.1"/>
    <property type="molecule type" value="Genomic_DNA"/>
</dbReference>
<dbReference type="InterPro" id="IPR036900">
    <property type="entry name" value="A-D-PHexomutase_C_sf"/>
</dbReference>
<evidence type="ECO:0000256" key="5">
    <source>
        <dbReference type="ARBA" id="ARBA00022553"/>
    </source>
</evidence>
<dbReference type="InterPro" id="IPR045244">
    <property type="entry name" value="PGM"/>
</dbReference>
<dbReference type="InterPro" id="IPR005841">
    <property type="entry name" value="Alpha-D-phosphohexomutase_SF"/>
</dbReference>